<keyword evidence="6 8" id="KW-0472">Membrane</keyword>
<organism evidence="9">
    <name type="scientific">Scrofimicrobium appendicitidis</name>
    <dbReference type="NCBI Taxonomy" id="3079930"/>
    <lineage>
        <taxon>Bacteria</taxon>
        <taxon>Bacillati</taxon>
        <taxon>Actinomycetota</taxon>
        <taxon>Actinomycetes</taxon>
        <taxon>Actinomycetales</taxon>
        <taxon>Actinomycetaceae</taxon>
        <taxon>Scrofimicrobium</taxon>
    </lineage>
</organism>
<evidence type="ECO:0000256" key="8">
    <source>
        <dbReference type="SAM" id="Phobius"/>
    </source>
</evidence>
<evidence type="ECO:0000256" key="3">
    <source>
        <dbReference type="ARBA" id="ARBA00022475"/>
    </source>
</evidence>
<dbReference type="EMBL" id="CP138335">
    <property type="protein sequence ID" value="XBW07123.1"/>
    <property type="molecule type" value="Genomic_DNA"/>
</dbReference>
<keyword evidence="3" id="KW-1003">Cell membrane</keyword>
<reference evidence="9" key="1">
    <citation type="submission" date="2023-11" db="EMBL/GenBank/DDBJ databases">
        <title>Scrofimicrobium hongkongense sp. nov., isolated from a patient with peritonitis.</title>
        <authorList>
            <person name="Lao H.Y."/>
            <person name="Wong A.Y.P."/>
            <person name="Ng T.L."/>
            <person name="Wong R.Y.L."/>
            <person name="Yau M.C.Y."/>
            <person name="Lam J.Y.W."/>
            <person name="Siu G.K.H."/>
        </authorList>
    </citation>
    <scope>NUCLEOTIDE SEQUENCE</scope>
    <source>
        <strain evidence="9">R131</strain>
    </source>
</reference>
<feature type="transmembrane region" description="Helical" evidence="8">
    <location>
        <begin position="57"/>
        <end position="76"/>
    </location>
</feature>
<keyword evidence="5 8" id="KW-1133">Transmembrane helix</keyword>
<accession>A0AAU7V493</accession>
<evidence type="ECO:0000256" key="1">
    <source>
        <dbReference type="ARBA" id="ARBA00004651"/>
    </source>
</evidence>
<feature type="transmembrane region" description="Helical" evidence="8">
    <location>
        <begin position="31"/>
        <end position="50"/>
    </location>
</feature>
<dbReference type="PANTHER" id="PTHR30561:SF0">
    <property type="entry name" value="GUANIDINIUM EXPORTER"/>
    <property type="match status" value="1"/>
</dbReference>
<sequence>MSWLVLIASGMMEAVWARALSASQSFRRPVPILIFLVAISLSLAGLAWAMRTIPTGTAYAVWTGIGASLTVIWAVLRGEEQAGWTRLGLIALLLVGVIGLKVVS</sequence>
<comment type="subcellular location">
    <subcellularLocation>
        <location evidence="1 7">Cell membrane</location>
        <topology evidence="1 7">Multi-pass membrane protein</topology>
    </subcellularLocation>
</comment>
<proteinExistence type="inferred from homology"/>
<evidence type="ECO:0000256" key="2">
    <source>
        <dbReference type="ARBA" id="ARBA00022448"/>
    </source>
</evidence>
<keyword evidence="4 7" id="KW-0812">Transmembrane</keyword>
<feature type="transmembrane region" description="Helical" evidence="8">
    <location>
        <begin position="82"/>
        <end position="103"/>
    </location>
</feature>
<evidence type="ECO:0000256" key="4">
    <source>
        <dbReference type="ARBA" id="ARBA00022692"/>
    </source>
</evidence>
<dbReference type="AlphaFoldDB" id="A0AAU7V493"/>
<dbReference type="RefSeq" id="WP_350257329.1">
    <property type="nucleotide sequence ID" value="NZ_CP138335.1"/>
</dbReference>
<dbReference type="InterPro" id="IPR045324">
    <property type="entry name" value="Small_multidrug_res"/>
</dbReference>
<evidence type="ECO:0000256" key="6">
    <source>
        <dbReference type="ARBA" id="ARBA00023136"/>
    </source>
</evidence>
<dbReference type="KEGG" id="sapp:SAC06_05550"/>
<dbReference type="GO" id="GO:0022857">
    <property type="term" value="F:transmembrane transporter activity"/>
    <property type="evidence" value="ECO:0007669"/>
    <property type="project" value="InterPro"/>
</dbReference>
<protein>
    <submittedName>
        <fullName evidence="9">Multidrug efflux SMR transporter</fullName>
    </submittedName>
</protein>
<gene>
    <name evidence="9" type="ORF">SAC06_05550</name>
</gene>
<dbReference type="SUPFAM" id="SSF103481">
    <property type="entry name" value="Multidrug resistance efflux transporter EmrE"/>
    <property type="match status" value="1"/>
</dbReference>
<dbReference type="InterPro" id="IPR000390">
    <property type="entry name" value="Small_drug/metabolite_transptr"/>
</dbReference>
<dbReference type="PANTHER" id="PTHR30561">
    <property type="entry name" value="SMR FAMILY PROTON-DEPENDENT DRUG EFFLUX TRANSPORTER SUGE"/>
    <property type="match status" value="1"/>
</dbReference>
<keyword evidence="2" id="KW-0813">Transport</keyword>
<evidence type="ECO:0000256" key="5">
    <source>
        <dbReference type="ARBA" id="ARBA00022989"/>
    </source>
</evidence>
<comment type="similarity">
    <text evidence="7">Belongs to the drug/metabolite transporter (DMT) superfamily. Small multidrug resistance (SMR) (TC 2.A.7.1) family.</text>
</comment>
<dbReference type="Gene3D" id="1.10.3730.20">
    <property type="match status" value="1"/>
</dbReference>
<dbReference type="InterPro" id="IPR037185">
    <property type="entry name" value="EmrE-like"/>
</dbReference>
<dbReference type="GO" id="GO:0005886">
    <property type="term" value="C:plasma membrane"/>
    <property type="evidence" value="ECO:0007669"/>
    <property type="project" value="UniProtKB-SubCell"/>
</dbReference>
<name>A0AAU7V493_9ACTO</name>
<evidence type="ECO:0000313" key="9">
    <source>
        <dbReference type="EMBL" id="XBW07123.1"/>
    </source>
</evidence>
<dbReference type="Pfam" id="PF00893">
    <property type="entry name" value="Multi_Drug_Res"/>
    <property type="match status" value="1"/>
</dbReference>
<evidence type="ECO:0000256" key="7">
    <source>
        <dbReference type="RuleBase" id="RU003942"/>
    </source>
</evidence>